<keyword evidence="4" id="KW-0238">DNA-binding</keyword>
<evidence type="ECO:0000313" key="9">
    <source>
        <dbReference type="Proteomes" id="UP000321685"/>
    </source>
</evidence>
<name>A0A511DEL5_9PSEU</name>
<dbReference type="Proteomes" id="UP000321685">
    <property type="component" value="Unassembled WGS sequence"/>
</dbReference>
<dbReference type="Pfam" id="PF08281">
    <property type="entry name" value="Sigma70_r4_2"/>
    <property type="match status" value="1"/>
</dbReference>
<dbReference type="GO" id="GO:0016987">
    <property type="term" value="F:sigma factor activity"/>
    <property type="evidence" value="ECO:0007669"/>
    <property type="project" value="UniProtKB-KW"/>
</dbReference>
<keyword evidence="5" id="KW-0804">Transcription</keyword>
<comment type="similarity">
    <text evidence="1">Belongs to the sigma-70 factor family. ECF subfamily.</text>
</comment>
<reference evidence="8 9" key="1">
    <citation type="submission" date="2019-07" db="EMBL/GenBank/DDBJ databases">
        <title>Whole genome shotgun sequence of Pseudonocardia sulfidoxydans NBRC 16205.</title>
        <authorList>
            <person name="Hosoyama A."/>
            <person name="Uohara A."/>
            <person name="Ohji S."/>
            <person name="Ichikawa N."/>
        </authorList>
    </citation>
    <scope>NUCLEOTIDE SEQUENCE [LARGE SCALE GENOMIC DNA]</scope>
    <source>
        <strain evidence="8 9">NBRC 16205</strain>
    </source>
</reference>
<evidence type="ECO:0000256" key="4">
    <source>
        <dbReference type="ARBA" id="ARBA00023125"/>
    </source>
</evidence>
<dbReference type="CDD" id="cd06171">
    <property type="entry name" value="Sigma70_r4"/>
    <property type="match status" value="1"/>
</dbReference>
<dbReference type="PANTHER" id="PTHR43133:SF50">
    <property type="entry name" value="ECF RNA POLYMERASE SIGMA FACTOR SIGM"/>
    <property type="match status" value="1"/>
</dbReference>
<dbReference type="GO" id="GO:0003677">
    <property type="term" value="F:DNA binding"/>
    <property type="evidence" value="ECO:0007669"/>
    <property type="project" value="UniProtKB-KW"/>
</dbReference>
<dbReference type="InterPro" id="IPR014284">
    <property type="entry name" value="RNA_pol_sigma-70_dom"/>
</dbReference>
<feature type="domain" description="RNA polymerase sigma factor 70 region 4 type 2" evidence="7">
    <location>
        <begin position="121"/>
        <end position="171"/>
    </location>
</feature>
<dbReference type="InterPro" id="IPR013325">
    <property type="entry name" value="RNA_pol_sigma_r2"/>
</dbReference>
<organism evidence="8 9">
    <name type="scientific">Pseudonocardia sulfidoxydans NBRC 16205</name>
    <dbReference type="NCBI Taxonomy" id="1223511"/>
    <lineage>
        <taxon>Bacteria</taxon>
        <taxon>Bacillati</taxon>
        <taxon>Actinomycetota</taxon>
        <taxon>Actinomycetes</taxon>
        <taxon>Pseudonocardiales</taxon>
        <taxon>Pseudonocardiaceae</taxon>
        <taxon>Pseudonocardia</taxon>
    </lineage>
</organism>
<dbReference type="GO" id="GO:0006352">
    <property type="term" value="P:DNA-templated transcription initiation"/>
    <property type="evidence" value="ECO:0007669"/>
    <property type="project" value="InterPro"/>
</dbReference>
<evidence type="ECO:0000256" key="3">
    <source>
        <dbReference type="ARBA" id="ARBA00023082"/>
    </source>
</evidence>
<dbReference type="InterPro" id="IPR036388">
    <property type="entry name" value="WH-like_DNA-bd_sf"/>
</dbReference>
<keyword evidence="2" id="KW-0805">Transcription regulation</keyword>
<dbReference type="InterPro" id="IPR013324">
    <property type="entry name" value="RNA_pol_sigma_r3/r4-like"/>
</dbReference>
<dbReference type="InterPro" id="IPR007627">
    <property type="entry name" value="RNA_pol_sigma70_r2"/>
</dbReference>
<evidence type="ECO:0000313" key="8">
    <source>
        <dbReference type="EMBL" id="GEL22977.1"/>
    </source>
</evidence>
<dbReference type="RefSeq" id="WP_147105177.1">
    <property type="nucleotide sequence ID" value="NZ_BJVJ01000014.1"/>
</dbReference>
<dbReference type="OrthoDB" id="9780326at2"/>
<evidence type="ECO:0000259" key="7">
    <source>
        <dbReference type="Pfam" id="PF08281"/>
    </source>
</evidence>
<dbReference type="Pfam" id="PF04542">
    <property type="entry name" value="Sigma70_r2"/>
    <property type="match status" value="1"/>
</dbReference>
<evidence type="ECO:0000256" key="5">
    <source>
        <dbReference type="ARBA" id="ARBA00023163"/>
    </source>
</evidence>
<evidence type="ECO:0000256" key="1">
    <source>
        <dbReference type="ARBA" id="ARBA00010641"/>
    </source>
</evidence>
<keyword evidence="9" id="KW-1185">Reference proteome</keyword>
<dbReference type="Gene3D" id="1.10.10.10">
    <property type="entry name" value="Winged helix-like DNA-binding domain superfamily/Winged helix DNA-binding domain"/>
    <property type="match status" value="1"/>
</dbReference>
<dbReference type="NCBIfam" id="NF007225">
    <property type="entry name" value="PRK09643.1"/>
    <property type="match status" value="1"/>
</dbReference>
<feature type="domain" description="RNA polymerase sigma-70 region 2" evidence="6">
    <location>
        <begin position="26"/>
        <end position="93"/>
    </location>
</feature>
<evidence type="ECO:0000259" key="6">
    <source>
        <dbReference type="Pfam" id="PF04542"/>
    </source>
</evidence>
<evidence type="ECO:0000256" key="2">
    <source>
        <dbReference type="ARBA" id="ARBA00023015"/>
    </source>
</evidence>
<dbReference type="PANTHER" id="PTHR43133">
    <property type="entry name" value="RNA POLYMERASE ECF-TYPE SIGMA FACTO"/>
    <property type="match status" value="1"/>
</dbReference>
<comment type="caution">
    <text evidence="8">The sequence shown here is derived from an EMBL/GenBank/DDBJ whole genome shotgun (WGS) entry which is preliminary data.</text>
</comment>
<dbReference type="SUPFAM" id="SSF88946">
    <property type="entry name" value="Sigma2 domain of RNA polymerase sigma factors"/>
    <property type="match status" value="1"/>
</dbReference>
<sequence length="183" mass="20563">MSAPALDDATLVAAHREGDAQAFEELVRRHGDRLWAVALQVLRNADDARDAVQEALLTAFRRLDGYRGDAALSTWLHRILVNVCIDRIRRDHRRPAEPWPEHDVADRRPDPSHTATTRIDVVAALAMLPDEQRTVIELVDVQGHPVADAARLLDIPTGTVKSRCARGRLRLAELLGHLREEYQ</sequence>
<protein>
    <submittedName>
        <fullName evidence="8">RNA polymerase sigma factor SigM</fullName>
    </submittedName>
</protein>
<keyword evidence="3" id="KW-0731">Sigma factor</keyword>
<dbReference type="NCBIfam" id="TIGR02937">
    <property type="entry name" value="sigma70-ECF"/>
    <property type="match status" value="1"/>
</dbReference>
<gene>
    <name evidence="8" type="ORF">PSU4_19310</name>
</gene>
<accession>A0A511DEL5</accession>
<dbReference type="EMBL" id="BJVJ01000014">
    <property type="protein sequence ID" value="GEL22977.1"/>
    <property type="molecule type" value="Genomic_DNA"/>
</dbReference>
<dbReference type="SUPFAM" id="SSF88659">
    <property type="entry name" value="Sigma3 and sigma4 domains of RNA polymerase sigma factors"/>
    <property type="match status" value="1"/>
</dbReference>
<dbReference type="Gene3D" id="1.10.1740.10">
    <property type="match status" value="1"/>
</dbReference>
<dbReference type="InterPro" id="IPR013249">
    <property type="entry name" value="RNA_pol_sigma70_r4_t2"/>
</dbReference>
<dbReference type="InterPro" id="IPR039425">
    <property type="entry name" value="RNA_pol_sigma-70-like"/>
</dbReference>
<proteinExistence type="inferred from homology"/>
<dbReference type="AlphaFoldDB" id="A0A511DEL5"/>